<reference evidence="2" key="1">
    <citation type="journal article" date="2014" name="Sci. Data">
        <title>Genomes of diverse isolates of the marine cyanobacterium Prochlorococcus.</title>
        <authorList>
            <person name="Biller S."/>
            <person name="Berube P."/>
            <person name="Thompson J."/>
            <person name="Kelly L."/>
            <person name="Roggensack S."/>
            <person name="Awad L."/>
            <person name="Roache-Johnson K."/>
            <person name="Ding H."/>
            <person name="Giovannoni S.J."/>
            <person name="Moore L.R."/>
            <person name="Chisholm S.W."/>
        </authorList>
    </citation>
    <scope>NUCLEOTIDE SEQUENCE [LARGE SCALE GENOMIC DNA]</scope>
</reference>
<dbReference type="AlphaFoldDB" id="A0A0A2B3V0"/>
<dbReference type="EMBL" id="JNAR01000016">
    <property type="protein sequence ID" value="KGG07304.1"/>
    <property type="molecule type" value="Genomic_DNA"/>
</dbReference>
<dbReference type="Proteomes" id="UP000030481">
    <property type="component" value="Unassembled WGS sequence"/>
</dbReference>
<sequence length="251" mass="29550">MLSLLKKLYLIFGILLFCHLKFPEKLSANIKSFEWHPVGVDNYRNITQWINLLSYEPLNNNSFRMQMKLIEGNKQILGRLDINCRNKDYYLRKKREMSQRGTWNTIEKGSSYEEIAQIYCKRTSAASSWGYTAGTKYLWDIEKPQYSASKHEGDWITLYKNNSREFKYNSNTQKIYDYILAAYFYQKKESYQYDPYISRKSDYGWIAVSCKDNLYSVFRKLSNSSKGEWMAPKPGPIGGGASLIRKAKCYE</sequence>
<evidence type="ECO:0000313" key="1">
    <source>
        <dbReference type="EMBL" id="KGG07304.1"/>
    </source>
</evidence>
<organism evidence="1 2">
    <name type="scientific">Prochlorococcus marinus str. MIT 9401</name>
    <dbReference type="NCBI Taxonomy" id="167551"/>
    <lineage>
        <taxon>Bacteria</taxon>
        <taxon>Bacillati</taxon>
        <taxon>Cyanobacteriota</taxon>
        <taxon>Cyanophyceae</taxon>
        <taxon>Synechococcales</taxon>
        <taxon>Prochlorococcaceae</taxon>
        <taxon>Prochlorococcus</taxon>
    </lineage>
</organism>
<evidence type="ECO:0000313" key="2">
    <source>
        <dbReference type="Proteomes" id="UP000030481"/>
    </source>
</evidence>
<protein>
    <submittedName>
        <fullName evidence="1">Uncharacterized protein</fullName>
    </submittedName>
</protein>
<comment type="caution">
    <text evidence="1">The sequence shown here is derived from an EMBL/GenBank/DDBJ whole genome shotgun (WGS) entry which is preliminary data.</text>
</comment>
<gene>
    <name evidence="1" type="ORF">EV01_1641</name>
</gene>
<name>A0A0A2B3V0_PROMR</name>
<proteinExistence type="predicted"/>
<accession>A0A0A2B3V0</accession>